<evidence type="ECO:0000313" key="19">
    <source>
        <dbReference type="EMBL" id="KAJ4369869.1"/>
    </source>
</evidence>
<proteinExistence type="inferred from homology"/>
<comment type="similarity">
    <text evidence="13">Belongs to the polysaccharide monooxygenase AA9 family.</text>
</comment>
<name>A0A9W8Y8C9_9PLEO</name>
<keyword evidence="10 15" id="KW-1015">Disulfide bond</keyword>
<evidence type="ECO:0000256" key="5">
    <source>
        <dbReference type="ARBA" id="ARBA00022729"/>
    </source>
</evidence>
<evidence type="ECO:0000256" key="7">
    <source>
        <dbReference type="ARBA" id="ARBA00023002"/>
    </source>
</evidence>
<evidence type="ECO:0000256" key="6">
    <source>
        <dbReference type="ARBA" id="ARBA00023001"/>
    </source>
</evidence>
<feature type="region of interest" description="Disordered" evidence="16">
    <location>
        <begin position="298"/>
        <end position="321"/>
    </location>
</feature>
<keyword evidence="7" id="KW-0560">Oxidoreductase</keyword>
<evidence type="ECO:0000256" key="15">
    <source>
        <dbReference type="RuleBase" id="RU368122"/>
    </source>
</evidence>
<feature type="domain" description="Auxiliary Activity family 9 catalytic" evidence="18">
    <location>
        <begin position="21"/>
        <end position="229"/>
    </location>
</feature>
<dbReference type="GO" id="GO:0030248">
    <property type="term" value="F:cellulose binding"/>
    <property type="evidence" value="ECO:0007669"/>
    <property type="project" value="UniProtKB-UniRule"/>
</dbReference>
<comment type="subcellular location">
    <subcellularLocation>
        <location evidence="2 15">Secreted</location>
    </subcellularLocation>
</comment>
<evidence type="ECO:0000256" key="17">
    <source>
        <dbReference type="SAM" id="SignalP"/>
    </source>
</evidence>
<dbReference type="AlphaFoldDB" id="A0A9W8Y8C9"/>
<keyword evidence="12 15" id="KW-0624">Polysaccharide degradation</keyword>
<dbReference type="GO" id="GO:0046872">
    <property type="term" value="F:metal ion binding"/>
    <property type="evidence" value="ECO:0007669"/>
    <property type="project" value="UniProtKB-KW"/>
</dbReference>
<evidence type="ECO:0000256" key="1">
    <source>
        <dbReference type="ARBA" id="ARBA00001973"/>
    </source>
</evidence>
<evidence type="ECO:0000313" key="20">
    <source>
        <dbReference type="Proteomes" id="UP001140560"/>
    </source>
</evidence>
<dbReference type="InterPro" id="IPR005103">
    <property type="entry name" value="AA9_LPMO"/>
</dbReference>
<evidence type="ECO:0000256" key="16">
    <source>
        <dbReference type="SAM" id="MobiDB-lite"/>
    </source>
</evidence>
<evidence type="ECO:0000256" key="4">
    <source>
        <dbReference type="ARBA" id="ARBA00022723"/>
    </source>
</evidence>
<gene>
    <name evidence="19" type="ORF">N0V83_005633</name>
</gene>
<comment type="catalytic activity">
    <reaction evidence="14 15">
        <text>[(1-&gt;4)-beta-D-glucosyl]n+m + reduced acceptor + O2 = 4-dehydro-beta-D-glucosyl-[(1-&gt;4)-beta-D-glucosyl]n-1 + [(1-&gt;4)-beta-D-glucosyl]m + acceptor + H2O.</text>
        <dbReference type="EC" id="1.14.99.56"/>
    </reaction>
</comment>
<dbReference type="Proteomes" id="UP001140560">
    <property type="component" value="Unassembled WGS sequence"/>
</dbReference>
<keyword evidence="5 17" id="KW-0732">Signal</keyword>
<keyword evidence="6 15" id="KW-0136">Cellulose degradation</keyword>
<dbReference type="GO" id="GO:0030245">
    <property type="term" value="P:cellulose catabolic process"/>
    <property type="evidence" value="ECO:0007669"/>
    <property type="project" value="UniProtKB-UniRule"/>
</dbReference>
<comment type="caution">
    <text evidence="19">The sequence shown here is derived from an EMBL/GenBank/DDBJ whole genome shotgun (WGS) entry which is preliminary data.</text>
</comment>
<feature type="signal peptide" evidence="17">
    <location>
        <begin position="1"/>
        <end position="20"/>
    </location>
</feature>
<evidence type="ECO:0000256" key="3">
    <source>
        <dbReference type="ARBA" id="ARBA00022525"/>
    </source>
</evidence>
<evidence type="ECO:0000256" key="2">
    <source>
        <dbReference type="ARBA" id="ARBA00004613"/>
    </source>
</evidence>
<evidence type="ECO:0000256" key="10">
    <source>
        <dbReference type="ARBA" id="ARBA00023157"/>
    </source>
</evidence>
<dbReference type="GO" id="GO:0005576">
    <property type="term" value="C:extracellular region"/>
    <property type="evidence" value="ECO:0007669"/>
    <property type="project" value="UniProtKB-SubCell"/>
</dbReference>
<organism evidence="19 20">
    <name type="scientific">Neocucurbitaria cava</name>
    <dbReference type="NCBI Taxonomy" id="798079"/>
    <lineage>
        <taxon>Eukaryota</taxon>
        <taxon>Fungi</taxon>
        <taxon>Dikarya</taxon>
        <taxon>Ascomycota</taxon>
        <taxon>Pezizomycotina</taxon>
        <taxon>Dothideomycetes</taxon>
        <taxon>Pleosporomycetidae</taxon>
        <taxon>Pleosporales</taxon>
        <taxon>Pleosporineae</taxon>
        <taxon>Cucurbitariaceae</taxon>
        <taxon>Neocucurbitaria</taxon>
    </lineage>
</organism>
<dbReference type="GO" id="GO:0008810">
    <property type="term" value="F:cellulase activity"/>
    <property type="evidence" value="ECO:0007669"/>
    <property type="project" value="UniProtKB-UniRule"/>
</dbReference>
<comment type="domain">
    <text evidence="15">Has a modular structure: an endo-beta-1,4-glucanase catalytic module at the N-terminus, a linker rich in serines and threonines, and a C-terminal carbohydrate-binding module (CBM).</text>
</comment>
<dbReference type="InterPro" id="IPR049892">
    <property type="entry name" value="AA9"/>
</dbReference>
<evidence type="ECO:0000256" key="8">
    <source>
        <dbReference type="ARBA" id="ARBA00023008"/>
    </source>
</evidence>
<dbReference type="Gene3D" id="2.70.50.70">
    <property type="match status" value="1"/>
</dbReference>
<accession>A0A9W8Y8C9</accession>
<comment type="cofactor">
    <cofactor evidence="1">
        <name>Cu(2+)</name>
        <dbReference type="ChEBI" id="CHEBI:29036"/>
    </cofactor>
</comment>
<comment type="function">
    <text evidence="15">Lytic polysaccharide monooxygenase (LMPO) that depolymerizes crystalline and amorphous polysaccharides via the oxidation of scissile alpha- or beta-(1-4)-glycosidic bonds, yielding C1 and/or C4 oxidation products. Catalysis by LPMOs requires the reduction of the active-site copper from Cu(II) to Cu(I) by a reducing agent and H(2)O(2) or O(2) as a cosubstrate.</text>
</comment>
<dbReference type="OrthoDB" id="4849160at2759"/>
<evidence type="ECO:0000256" key="11">
    <source>
        <dbReference type="ARBA" id="ARBA00023277"/>
    </source>
</evidence>
<dbReference type="PANTHER" id="PTHR33353">
    <property type="entry name" value="PUTATIVE (AFU_ORTHOLOGUE AFUA_1G12560)-RELATED"/>
    <property type="match status" value="1"/>
</dbReference>
<dbReference type="GO" id="GO:0004497">
    <property type="term" value="F:monooxygenase activity"/>
    <property type="evidence" value="ECO:0007669"/>
    <property type="project" value="UniProtKB-KW"/>
</dbReference>
<dbReference type="PANTHER" id="PTHR33353:SF36">
    <property type="entry name" value="ENDO-BETA-1,4-GLUCANASE D"/>
    <property type="match status" value="1"/>
</dbReference>
<protein>
    <recommendedName>
        <fullName evidence="15">AA9 family lytic polysaccharide monooxygenase</fullName>
        <ecNumber evidence="15">1.14.99.56</ecNumber>
    </recommendedName>
    <alternativeName>
        <fullName evidence="15">Endo-beta-1,4-glucanase</fullName>
    </alternativeName>
    <alternativeName>
        <fullName evidence="15">Glycosyl hydrolase 61 family protein</fullName>
    </alternativeName>
</protein>
<dbReference type="CDD" id="cd21175">
    <property type="entry name" value="LPMO_AA9"/>
    <property type="match status" value="1"/>
</dbReference>
<keyword evidence="8" id="KW-0186">Copper</keyword>
<evidence type="ECO:0000259" key="18">
    <source>
        <dbReference type="Pfam" id="PF03443"/>
    </source>
</evidence>
<dbReference type="EMBL" id="JAPEUY010000009">
    <property type="protein sequence ID" value="KAJ4369869.1"/>
    <property type="molecule type" value="Genomic_DNA"/>
</dbReference>
<keyword evidence="9" id="KW-0503">Monooxygenase</keyword>
<sequence length="351" mass="36364">MPSKIQAAALLGALVSSINAHGHLSSIKVDGTTYTAYDPSFQYQNPVPEVIEWSCPECLDNGFVDPTMYNDVTKIACHKDATAGAKVATVKAGGSIDIQWTTWPDSHVGPVIDYMAKVDDATSATSKELNFFKIDEAGYENGQWAATKLIANNLTWSITVPENIAAGQYVLRHEIIALHSAGQADGAQNYPKCINLEVTGSGTENPTGETADKFYTATDPGILVNVYSGDLSSYQIPGPALFDGASSGSGSSSSTAAASSAAAPTATSSVASSPATSAPVATSSAAVENNAVSSSTLVVSATPTTATSVPTETGSSSSGEKEFTLDTFIAWLEEKAGSSSSTKVRRHPRAF</sequence>
<evidence type="ECO:0000256" key="14">
    <source>
        <dbReference type="ARBA" id="ARBA00045077"/>
    </source>
</evidence>
<feature type="compositionally biased region" description="Low complexity" evidence="16">
    <location>
        <begin position="298"/>
        <end position="318"/>
    </location>
</feature>
<dbReference type="Pfam" id="PF03443">
    <property type="entry name" value="AA9"/>
    <property type="match status" value="1"/>
</dbReference>
<evidence type="ECO:0000256" key="9">
    <source>
        <dbReference type="ARBA" id="ARBA00023033"/>
    </source>
</evidence>
<reference evidence="19" key="1">
    <citation type="submission" date="2022-10" db="EMBL/GenBank/DDBJ databases">
        <title>Tapping the CABI collections for fungal endophytes: first genome assemblies for Collariella, Neodidymelliopsis, Ascochyta clinopodiicola, Didymella pomorum, Didymosphaeria variabile, Neocosmospora piperis and Neocucurbitaria cava.</title>
        <authorList>
            <person name="Hill R."/>
        </authorList>
    </citation>
    <scope>NUCLEOTIDE SEQUENCE</scope>
    <source>
        <strain evidence="19">IMI 356814</strain>
    </source>
</reference>
<keyword evidence="4" id="KW-0479">Metal-binding</keyword>
<evidence type="ECO:0000256" key="13">
    <source>
        <dbReference type="ARBA" id="ARBA00044502"/>
    </source>
</evidence>
<evidence type="ECO:0000256" key="12">
    <source>
        <dbReference type="ARBA" id="ARBA00023326"/>
    </source>
</evidence>
<keyword evidence="20" id="KW-1185">Reference proteome</keyword>
<feature type="chain" id="PRO_5040805699" description="AA9 family lytic polysaccharide monooxygenase" evidence="17">
    <location>
        <begin position="21"/>
        <end position="351"/>
    </location>
</feature>
<keyword evidence="3 15" id="KW-0964">Secreted</keyword>
<keyword evidence="11 15" id="KW-0119">Carbohydrate metabolism</keyword>
<dbReference type="EC" id="1.14.99.56" evidence="15"/>